<feature type="transmembrane region" description="Helical" evidence="6">
    <location>
        <begin position="72"/>
        <end position="89"/>
    </location>
</feature>
<evidence type="ECO:0000256" key="4">
    <source>
        <dbReference type="ARBA" id="ARBA00022989"/>
    </source>
</evidence>
<feature type="domain" description="Major facilitator superfamily (MFS) profile" evidence="7">
    <location>
        <begin position="6"/>
        <end position="384"/>
    </location>
</feature>
<dbReference type="PRINTS" id="PR01035">
    <property type="entry name" value="TCRTETA"/>
</dbReference>
<dbReference type="Pfam" id="PF07690">
    <property type="entry name" value="MFS_1"/>
    <property type="match status" value="1"/>
</dbReference>
<reference evidence="8 9" key="1">
    <citation type="submission" date="2020-04" db="EMBL/GenBank/DDBJ databases">
        <title>Rhodospirillaceae bacterium KN72 isolated from deep sea.</title>
        <authorList>
            <person name="Zhang D.-C."/>
        </authorList>
    </citation>
    <scope>NUCLEOTIDE SEQUENCE [LARGE SCALE GENOMIC DNA]</scope>
    <source>
        <strain evidence="8 9">KN72</strain>
    </source>
</reference>
<feature type="transmembrane region" description="Helical" evidence="6">
    <location>
        <begin position="241"/>
        <end position="260"/>
    </location>
</feature>
<comment type="subcellular location">
    <subcellularLocation>
        <location evidence="1">Membrane</location>
        <topology evidence="1">Multi-pass membrane protein</topology>
    </subcellularLocation>
</comment>
<accession>A0A7Y0DZT4</accession>
<dbReference type="PANTHER" id="PTHR23504:SF15">
    <property type="entry name" value="MAJOR FACILITATOR SUPERFAMILY (MFS) PROFILE DOMAIN-CONTAINING PROTEIN"/>
    <property type="match status" value="1"/>
</dbReference>
<evidence type="ECO:0000313" key="8">
    <source>
        <dbReference type="EMBL" id="NMM44627.1"/>
    </source>
</evidence>
<dbReference type="AlphaFoldDB" id="A0A7Y0DZT4"/>
<evidence type="ECO:0000256" key="6">
    <source>
        <dbReference type="SAM" id="Phobius"/>
    </source>
</evidence>
<evidence type="ECO:0000256" key="5">
    <source>
        <dbReference type="ARBA" id="ARBA00023136"/>
    </source>
</evidence>
<dbReference type="EMBL" id="JABBNT010000002">
    <property type="protein sequence ID" value="NMM44627.1"/>
    <property type="molecule type" value="Genomic_DNA"/>
</dbReference>
<keyword evidence="2" id="KW-0813">Transport</keyword>
<dbReference type="Proteomes" id="UP000539372">
    <property type="component" value="Unassembled WGS sequence"/>
</dbReference>
<evidence type="ECO:0000256" key="2">
    <source>
        <dbReference type="ARBA" id="ARBA00022448"/>
    </source>
</evidence>
<gene>
    <name evidence="8" type="ORF">HH303_09050</name>
</gene>
<comment type="caution">
    <text evidence="8">The sequence shown here is derived from an EMBL/GenBank/DDBJ whole genome shotgun (WGS) entry which is preliminary data.</text>
</comment>
<keyword evidence="5 6" id="KW-0472">Membrane</keyword>
<dbReference type="Gene3D" id="1.20.1250.20">
    <property type="entry name" value="MFS general substrate transporter like domains"/>
    <property type="match status" value="1"/>
</dbReference>
<evidence type="ECO:0000259" key="7">
    <source>
        <dbReference type="PROSITE" id="PS50850"/>
    </source>
</evidence>
<feature type="transmembrane region" description="Helical" evidence="6">
    <location>
        <begin position="208"/>
        <end position="229"/>
    </location>
</feature>
<evidence type="ECO:0000256" key="3">
    <source>
        <dbReference type="ARBA" id="ARBA00022692"/>
    </source>
</evidence>
<feature type="transmembrane region" description="Helical" evidence="6">
    <location>
        <begin position="159"/>
        <end position="181"/>
    </location>
</feature>
<dbReference type="SUPFAM" id="SSF103473">
    <property type="entry name" value="MFS general substrate transporter"/>
    <property type="match status" value="1"/>
</dbReference>
<feature type="transmembrane region" description="Helical" evidence="6">
    <location>
        <begin position="44"/>
        <end position="63"/>
    </location>
</feature>
<keyword evidence="3 6" id="KW-0812">Transmembrane</keyword>
<dbReference type="PANTHER" id="PTHR23504">
    <property type="entry name" value="MAJOR FACILITATOR SUPERFAMILY DOMAIN-CONTAINING PROTEIN 10"/>
    <property type="match status" value="1"/>
</dbReference>
<feature type="transmembrane region" description="Helical" evidence="6">
    <location>
        <begin position="7"/>
        <end position="32"/>
    </location>
</feature>
<dbReference type="GO" id="GO:0016020">
    <property type="term" value="C:membrane"/>
    <property type="evidence" value="ECO:0007669"/>
    <property type="project" value="UniProtKB-SubCell"/>
</dbReference>
<name>A0A7Y0DZT4_9PROT</name>
<dbReference type="InterPro" id="IPR001958">
    <property type="entry name" value="Tet-R_TetA/multi-R_MdtG-like"/>
</dbReference>
<sequence length="391" mass="40794">MTSSRPLLPLILATIFSIVGLGMIVPVLPFQVEALGGEKGHAPYIFSAFSAAAVISTPIWGWLSDRIGRKPVLLASAGLTMLSYLWLANVDTLVALYGSRVLAGLAAGWFATSAAFIADVTSEQDRAKGMGFLGASFGIGFTIGPALGAWAVGHGSENFALPAYAAAGCAVICVLLTLIWVKEPQRHVQDATVRFATSVLTHPDISRLLVLHFTVHIVFTAMEGVFAIWAASRFGLGAREVGMFLAYSGIVSVIVQGGIVRRLVPKLGEAKTVGLAVGTLALTMLTLLMVDAPIWILVPMGLLALGMGLHGPAMQSLLSQVAPPSMKGGTLGNAQSAQSLARVLGPAWGAAAFTAFGTESPFLIGFAVLAGAFVFAVILVRRFPKTRPALA</sequence>
<dbReference type="PROSITE" id="PS50850">
    <property type="entry name" value="MFS"/>
    <property type="match status" value="1"/>
</dbReference>
<protein>
    <submittedName>
        <fullName evidence="8">MFS transporter</fullName>
    </submittedName>
</protein>
<evidence type="ECO:0000313" key="9">
    <source>
        <dbReference type="Proteomes" id="UP000539372"/>
    </source>
</evidence>
<dbReference type="CDD" id="cd17330">
    <property type="entry name" value="MFS_SLC46_TetA_like"/>
    <property type="match status" value="1"/>
</dbReference>
<organism evidence="8 9">
    <name type="scientific">Pacificispira spongiicola</name>
    <dbReference type="NCBI Taxonomy" id="2729598"/>
    <lineage>
        <taxon>Bacteria</taxon>
        <taxon>Pseudomonadati</taxon>
        <taxon>Pseudomonadota</taxon>
        <taxon>Alphaproteobacteria</taxon>
        <taxon>Rhodospirillales</taxon>
        <taxon>Rhodospirillaceae</taxon>
        <taxon>Pacificispira</taxon>
    </lineage>
</organism>
<dbReference type="InterPro" id="IPR036259">
    <property type="entry name" value="MFS_trans_sf"/>
</dbReference>
<feature type="transmembrane region" description="Helical" evidence="6">
    <location>
        <begin position="362"/>
        <end position="380"/>
    </location>
</feature>
<feature type="transmembrane region" description="Helical" evidence="6">
    <location>
        <begin position="272"/>
        <end position="290"/>
    </location>
</feature>
<feature type="transmembrane region" description="Helical" evidence="6">
    <location>
        <begin position="101"/>
        <end position="120"/>
    </location>
</feature>
<dbReference type="InterPro" id="IPR020846">
    <property type="entry name" value="MFS_dom"/>
</dbReference>
<dbReference type="GO" id="GO:0022857">
    <property type="term" value="F:transmembrane transporter activity"/>
    <property type="evidence" value="ECO:0007669"/>
    <property type="project" value="InterPro"/>
</dbReference>
<feature type="transmembrane region" description="Helical" evidence="6">
    <location>
        <begin position="132"/>
        <end position="153"/>
    </location>
</feature>
<keyword evidence="9" id="KW-1185">Reference proteome</keyword>
<dbReference type="InterPro" id="IPR011701">
    <property type="entry name" value="MFS"/>
</dbReference>
<proteinExistence type="predicted"/>
<evidence type="ECO:0000256" key="1">
    <source>
        <dbReference type="ARBA" id="ARBA00004141"/>
    </source>
</evidence>
<keyword evidence="4 6" id="KW-1133">Transmembrane helix</keyword>